<dbReference type="Pfam" id="PF13439">
    <property type="entry name" value="Glyco_transf_4"/>
    <property type="match status" value="1"/>
</dbReference>
<evidence type="ECO:0000259" key="1">
    <source>
        <dbReference type="Pfam" id="PF13439"/>
    </source>
</evidence>
<dbReference type="PANTHER" id="PTHR12526">
    <property type="entry name" value="GLYCOSYLTRANSFERASE"/>
    <property type="match status" value="1"/>
</dbReference>
<evidence type="ECO:0000313" key="3">
    <source>
        <dbReference type="Proteomes" id="UP000295773"/>
    </source>
</evidence>
<dbReference type="GO" id="GO:0016740">
    <property type="term" value="F:transferase activity"/>
    <property type="evidence" value="ECO:0007669"/>
    <property type="project" value="UniProtKB-KW"/>
</dbReference>
<keyword evidence="2" id="KW-0808">Transferase</keyword>
<keyword evidence="3" id="KW-1185">Reference proteome</keyword>
<organism evidence="2 3">
    <name type="scientific">Longicatena caecimuris</name>
    <dbReference type="NCBI Taxonomy" id="1796635"/>
    <lineage>
        <taxon>Bacteria</taxon>
        <taxon>Bacillati</taxon>
        <taxon>Bacillota</taxon>
        <taxon>Erysipelotrichia</taxon>
        <taxon>Erysipelotrichales</taxon>
        <taxon>Erysipelotrichaceae</taxon>
        <taxon>Longicatena</taxon>
    </lineage>
</organism>
<dbReference type="PANTHER" id="PTHR12526:SF637">
    <property type="entry name" value="GLYCOSYLTRANSFERASE EPSF-RELATED"/>
    <property type="match status" value="1"/>
</dbReference>
<proteinExistence type="predicted"/>
<dbReference type="Gene3D" id="3.40.50.2000">
    <property type="entry name" value="Glycogen Phosphorylase B"/>
    <property type="match status" value="2"/>
</dbReference>
<comment type="caution">
    <text evidence="2">The sequence shown here is derived from an EMBL/GenBank/DDBJ whole genome shotgun (WGS) entry which is preliminary data.</text>
</comment>
<dbReference type="Proteomes" id="UP000295773">
    <property type="component" value="Unassembled WGS sequence"/>
</dbReference>
<dbReference type="AlphaFoldDB" id="A0A4R3TC83"/>
<dbReference type="Pfam" id="PF13692">
    <property type="entry name" value="Glyco_trans_1_4"/>
    <property type="match status" value="1"/>
</dbReference>
<gene>
    <name evidence="2" type="ORF">EDD61_11148</name>
</gene>
<evidence type="ECO:0000313" key="2">
    <source>
        <dbReference type="EMBL" id="TCU59120.1"/>
    </source>
</evidence>
<name>A0A4R3TC83_9FIRM</name>
<dbReference type="EMBL" id="SMBP01000011">
    <property type="protein sequence ID" value="TCU59120.1"/>
    <property type="molecule type" value="Genomic_DNA"/>
</dbReference>
<protein>
    <submittedName>
        <fullName evidence="2">Glycosyltransferase involved in cell wall biosynthesis</fullName>
    </submittedName>
</protein>
<feature type="domain" description="Glycosyltransferase subfamily 4-like N-terminal" evidence="1">
    <location>
        <begin position="5"/>
        <end position="192"/>
    </location>
</feature>
<dbReference type="SUPFAM" id="SSF53756">
    <property type="entry name" value="UDP-Glycosyltransferase/glycogen phosphorylase"/>
    <property type="match status" value="1"/>
</dbReference>
<sequence length="371" mass="42692">MAQQKGYSCYIAYGRGKAEATYKTIKIGTIFDVLWHVGKARFLGKNGFGSYFATKRFIKKLERLQPDILHLHNLHGYYLNLPLFCAYLKRHPEIKKIWTLHDCWSFTGNCAHYNGHGCMQWQSQCRQCQHHDGYPKTIKSDMTRSFQKKKACFTGIENLILITPSDWLLQQVQASFLQAYPIYTIHNGIDLQVFSPRKTAMDKKTKTILGVAGKWTAAKGFDDFIALAKHIPDAYQIVMIGLTKQQLHQLPSNIKGYKETHDVKELVSWYQQSYVFFNPTYEDTYPSVNLEAQACGCPIVSYDVGGCKETLCKGSYVVHNVNEFLKLLKEKPLQRIQLLPEEKAHLDKNRAFLAYITLYEGRLHEDGKDTI</sequence>
<accession>A0A4R3TC83</accession>
<dbReference type="InterPro" id="IPR028098">
    <property type="entry name" value="Glyco_trans_4-like_N"/>
</dbReference>
<reference evidence="2 3" key="1">
    <citation type="submission" date="2019-03" db="EMBL/GenBank/DDBJ databases">
        <title>Genomic Encyclopedia of Type Strains, Phase IV (KMG-IV): sequencing the most valuable type-strain genomes for metagenomic binning, comparative biology and taxonomic classification.</title>
        <authorList>
            <person name="Goeker M."/>
        </authorList>
    </citation>
    <scope>NUCLEOTIDE SEQUENCE [LARGE SCALE GENOMIC DNA]</scope>
    <source>
        <strain evidence="2 3">DSM 29481</strain>
    </source>
</reference>